<gene>
    <name evidence="1" type="ORF">ICL16_39420</name>
</gene>
<dbReference type="EMBL" id="JACXAE010000118">
    <property type="protein sequence ID" value="MBD2777959.1"/>
    <property type="molecule type" value="Genomic_DNA"/>
</dbReference>
<reference evidence="1" key="1">
    <citation type="submission" date="2020-09" db="EMBL/GenBank/DDBJ databases">
        <title>Iningainema tapete sp. nov. (Scytonemataceae, Cyanobacteria) from greenhouses in central Florida (USA) produces two types of nodularin with biosynthetic potential for microcystin-LR and anabaenopeptins.</title>
        <authorList>
            <person name="Berthold D.E."/>
            <person name="Lefler F.W."/>
            <person name="Huang I.-S."/>
            <person name="Abdulla H."/>
            <person name="Zimba P.V."/>
            <person name="Laughinghouse H.D. IV."/>
        </authorList>
    </citation>
    <scope>NUCLEOTIDE SEQUENCE</scope>
    <source>
        <strain evidence="1">BLCCT55</strain>
    </source>
</reference>
<sequence>MLTFIPTAFNSIPPASGSLPGADRGIVLSHNGNSVSLSNSKDDDFGQYFPPGVDPKIVYPQINCSGSNTNGAVVVNLGDLPNATNSGTPIGSYGFVRFRGKVK</sequence>
<evidence type="ECO:0000313" key="2">
    <source>
        <dbReference type="Proteomes" id="UP000629098"/>
    </source>
</evidence>
<name>A0A8J7C9C5_9CYAN</name>
<dbReference type="AlphaFoldDB" id="A0A8J7C9C5"/>
<accession>A0A8J7C9C5</accession>
<comment type="caution">
    <text evidence="1">The sequence shown here is derived from an EMBL/GenBank/DDBJ whole genome shotgun (WGS) entry which is preliminary data.</text>
</comment>
<protein>
    <submittedName>
        <fullName evidence="1">Uncharacterized protein</fullName>
    </submittedName>
</protein>
<evidence type="ECO:0000313" key="1">
    <source>
        <dbReference type="EMBL" id="MBD2777959.1"/>
    </source>
</evidence>
<dbReference type="Proteomes" id="UP000629098">
    <property type="component" value="Unassembled WGS sequence"/>
</dbReference>
<dbReference type="RefSeq" id="WP_190837036.1">
    <property type="nucleotide sequence ID" value="NZ_CAWPPI010000118.1"/>
</dbReference>
<organism evidence="1 2">
    <name type="scientific">Iningainema tapete BLCC-T55</name>
    <dbReference type="NCBI Taxonomy" id="2748662"/>
    <lineage>
        <taxon>Bacteria</taxon>
        <taxon>Bacillati</taxon>
        <taxon>Cyanobacteriota</taxon>
        <taxon>Cyanophyceae</taxon>
        <taxon>Nostocales</taxon>
        <taxon>Scytonemataceae</taxon>
        <taxon>Iningainema tapete</taxon>
    </lineage>
</organism>
<proteinExistence type="predicted"/>
<keyword evidence="2" id="KW-1185">Reference proteome</keyword>